<organism evidence="1 2">
    <name type="scientific">Physocladia obscura</name>
    <dbReference type="NCBI Taxonomy" id="109957"/>
    <lineage>
        <taxon>Eukaryota</taxon>
        <taxon>Fungi</taxon>
        <taxon>Fungi incertae sedis</taxon>
        <taxon>Chytridiomycota</taxon>
        <taxon>Chytridiomycota incertae sedis</taxon>
        <taxon>Chytridiomycetes</taxon>
        <taxon>Chytridiales</taxon>
        <taxon>Chytriomycetaceae</taxon>
        <taxon>Physocladia</taxon>
    </lineage>
</organism>
<gene>
    <name evidence="1" type="ORF">HK100_008937</name>
</gene>
<sequence>EASSNQLTNNRQVIAERFLEQGLQLHPAILNYIVPIRLGSSPATWQLIEYFSTIIPKTFRFPFDPSEASMLVAHAGALRNGLQALGVYHFKRFGQPYDHAVGQSTGLRTRLSDYARATQSEVYKGKFGRTGK</sequence>
<evidence type="ECO:0000313" key="2">
    <source>
        <dbReference type="Proteomes" id="UP001211907"/>
    </source>
</evidence>
<feature type="non-terminal residue" evidence="1">
    <location>
        <position position="1"/>
    </location>
</feature>
<dbReference type="EMBL" id="JADGJH010004462">
    <property type="protein sequence ID" value="KAJ3085749.1"/>
    <property type="molecule type" value="Genomic_DNA"/>
</dbReference>
<keyword evidence="2" id="KW-1185">Reference proteome</keyword>
<evidence type="ECO:0000313" key="1">
    <source>
        <dbReference type="EMBL" id="KAJ3085749.1"/>
    </source>
</evidence>
<dbReference type="Proteomes" id="UP001211907">
    <property type="component" value="Unassembled WGS sequence"/>
</dbReference>
<dbReference type="AlphaFoldDB" id="A0AAD5SML5"/>
<comment type="caution">
    <text evidence="1">The sequence shown here is derived from an EMBL/GenBank/DDBJ whole genome shotgun (WGS) entry which is preliminary data.</text>
</comment>
<name>A0AAD5SML5_9FUNG</name>
<reference evidence="1" key="1">
    <citation type="submission" date="2020-05" db="EMBL/GenBank/DDBJ databases">
        <title>Phylogenomic resolution of chytrid fungi.</title>
        <authorList>
            <person name="Stajich J.E."/>
            <person name="Amses K."/>
            <person name="Simmons R."/>
            <person name="Seto K."/>
            <person name="Myers J."/>
            <person name="Bonds A."/>
            <person name="Quandt C.A."/>
            <person name="Barry K."/>
            <person name="Liu P."/>
            <person name="Grigoriev I."/>
            <person name="Longcore J.E."/>
            <person name="James T.Y."/>
        </authorList>
    </citation>
    <scope>NUCLEOTIDE SEQUENCE</scope>
    <source>
        <strain evidence="1">JEL0513</strain>
    </source>
</reference>
<protein>
    <submittedName>
        <fullName evidence="1">Uncharacterized protein</fullName>
    </submittedName>
</protein>
<proteinExistence type="predicted"/>
<accession>A0AAD5SML5</accession>